<dbReference type="Proteomes" id="UP000274082">
    <property type="component" value="Chromosome 16"/>
</dbReference>
<accession>A0A3S7WTR0</accession>
<dbReference type="VEuPathDB" id="TriTrypDB:LdBPK_160160.1"/>
<evidence type="ECO:0000313" key="2">
    <source>
        <dbReference type="EMBL" id="AYU77593.1"/>
    </source>
</evidence>
<reference evidence="2 4" key="1">
    <citation type="journal article" date="2018" name="Sci. Rep.">
        <title>A complete Leishmania donovani reference genome identifies novel genetic variations associated with virulence.</title>
        <authorList>
            <person name="Lypaczewski P."/>
            <person name="Hoshizaki J."/>
            <person name="Zhang W.-W."/>
            <person name="McCall L.-I."/>
            <person name="Torcivia-Rodriguez J."/>
            <person name="Simonyan V."/>
            <person name="Kaur A."/>
            <person name="Dewar K."/>
            <person name="Matlashewski G."/>
        </authorList>
    </citation>
    <scope>NUCLEOTIDE SEQUENCE [LARGE SCALE GENOMIC DNA]</scope>
    <source>
        <strain evidence="2 4">LdCL</strain>
    </source>
</reference>
<feature type="compositionally biased region" description="Basic and acidic residues" evidence="1">
    <location>
        <begin position="133"/>
        <end position="142"/>
    </location>
</feature>
<name>A0A3S7WTR0_LEIDO</name>
<gene>
    <name evidence="2" type="ORF">LdCL_160006500</name>
    <name evidence="3" type="ORF">LDHU3_16.0180</name>
</gene>
<organism evidence="2 4">
    <name type="scientific">Leishmania donovani</name>
    <dbReference type="NCBI Taxonomy" id="5661"/>
    <lineage>
        <taxon>Eukaryota</taxon>
        <taxon>Discoba</taxon>
        <taxon>Euglenozoa</taxon>
        <taxon>Kinetoplastea</taxon>
        <taxon>Metakinetoplastina</taxon>
        <taxon>Trypanosomatida</taxon>
        <taxon>Trypanosomatidae</taxon>
        <taxon>Leishmaniinae</taxon>
        <taxon>Leishmania</taxon>
    </lineage>
</organism>
<proteinExistence type="predicted"/>
<evidence type="ECO:0000256" key="1">
    <source>
        <dbReference type="SAM" id="MobiDB-lite"/>
    </source>
</evidence>
<protein>
    <submittedName>
        <fullName evidence="3">Hypothetical_protein_conserved</fullName>
    </submittedName>
</protein>
<dbReference type="EMBL" id="CP029515">
    <property type="protein sequence ID" value="AYU77593.1"/>
    <property type="molecule type" value="Genomic_DNA"/>
</dbReference>
<dbReference type="EMBL" id="LR812636">
    <property type="protein sequence ID" value="CAC5428874.1"/>
    <property type="molecule type" value="Genomic_DNA"/>
</dbReference>
<evidence type="ECO:0000313" key="3">
    <source>
        <dbReference type="EMBL" id="CAC5428874.1"/>
    </source>
</evidence>
<feature type="region of interest" description="Disordered" evidence="1">
    <location>
        <begin position="107"/>
        <end position="201"/>
    </location>
</feature>
<dbReference type="Proteomes" id="UP000601710">
    <property type="component" value="Chromosome 16"/>
</dbReference>
<sequence length="235" mass="25212">MHSSTARNHPLATLGAFASYPLLRALLHGAMPLKKKEEVCGKPNQYNLNTLEYDWRELPDTHIQVPPPQPCVRDYSALAGYGAAGNRVNPITHQPLPSHGARFGGVGAVSPTPLPSPSRPVQEAMRRAPSPQAHHDNRDHVADLFGDGDGGAGQRPEREPQRRALPPPLVAGESPQALPYPSSGVNGRGDAVHGNAAASPSGPYGADAFNVVWSHEDIKRAVHTNSLEAHRSYLR</sequence>
<dbReference type="VEuPathDB" id="TriTrypDB:LdCL_160006500"/>
<dbReference type="AlphaFoldDB" id="A0A3S7WTR0"/>
<keyword evidence="4" id="KW-1185">Reference proteome</keyword>
<evidence type="ECO:0000313" key="4">
    <source>
        <dbReference type="Proteomes" id="UP000274082"/>
    </source>
</evidence>
<reference evidence="3" key="2">
    <citation type="submission" date="2020-06" db="EMBL/GenBank/DDBJ databases">
        <authorList>
            <person name="Camacho E."/>
            <person name="Gonzalez-de la Fuente S."/>
            <person name="Rastrojo A."/>
            <person name="Peiro-Pastor R."/>
            <person name="Solana JC."/>
            <person name="Tabera L."/>
            <person name="Gamarro F."/>
            <person name="Carrasco-Ramiro F."/>
            <person name="Requena JM."/>
            <person name="Aguado B."/>
        </authorList>
    </citation>
    <scope>NUCLEOTIDE SEQUENCE</scope>
</reference>
<dbReference type="VEuPathDB" id="TriTrypDB:LDHU3_16.0180"/>
<dbReference type="OrthoDB" id="272612at2759"/>